<sequence>MHLSAAADIKLEKRPGHLRTEYNFQDVRSFEVDSRLYWIG</sequence>
<proteinExistence type="predicted"/>
<evidence type="ECO:0000313" key="2">
    <source>
        <dbReference type="Proteomes" id="UP000708208"/>
    </source>
</evidence>
<dbReference type="AlphaFoldDB" id="A0A8J2L2L7"/>
<accession>A0A8J2L2L7</accession>
<name>A0A8J2L2L7_9HEXA</name>
<dbReference type="Proteomes" id="UP000708208">
    <property type="component" value="Unassembled WGS sequence"/>
</dbReference>
<keyword evidence="2" id="KW-1185">Reference proteome</keyword>
<reference evidence="1" key="1">
    <citation type="submission" date="2021-06" db="EMBL/GenBank/DDBJ databases">
        <authorList>
            <person name="Hodson N. C."/>
            <person name="Mongue J. A."/>
            <person name="Jaron S. K."/>
        </authorList>
    </citation>
    <scope>NUCLEOTIDE SEQUENCE</scope>
</reference>
<organism evidence="1 2">
    <name type="scientific">Allacma fusca</name>
    <dbReference type="NCBI Taxonomy" id="39272"/>
    <lineage>
        <taxon>Eukaryota</taxon>
        <taxon>Metazoa</taxon>
        <taxon>Ecdysozoa</taxon>
        <taxon>Arthropoda</taxon>
        <taxon>Hexapoda</taxon>
        <taxon>Collembola</taxon>
        <taxon>Symphypleona</taxon>
        <taxon>Sminthuridae</taxon>
        <taxon>Allacma</taxon>
    </lineage>
</organism>
<dbReference type="EMBL" id="CAJVCH010315555">
    <property type="protein sequence ID" value="CAG7786334.1"/>
    <property type="molecule type" value="Genomic_DNA"/>
</dbReference>
<evidence type="ECO:0000313" key="1">
    <source>
        <dbReference type="EMBL" id="CAG7786334.1"/>
    </source>
</evidence>
<feature type="non-terminal residue" evidence="1">
    <location>
        <position position="40"/>
    </location>
</feature>
<gene>
    <name evidence="1" type="ORF">AFUS01_LOCUS24906</name>
</gene>
<protein>
    <submittedName>
        <fullName evidence="1">Uncharacterized protein</fullName>
    </submittedName>
</protein>
<comment type="caution">
    <text evidence="1">The sequence shown here is derived from an EMBL/GenBank/DDBJ whole genome shotgun (WGS) entry which is preliminary data.</text>
</comment>